<sequence>MVTRRAFRLGRAALLPALRAAVAGRAGGDAAADRVLTGTAFDPTPADTPWADLRSTFTVVLLVGSLGGCGDKTALLRAAAGCVSPGGVVLAFHRHRGGGDSLAAAAAAAGHPHRVRVLPARLSTAGLSWAERAALAAYTGTPIPADAATVDRPVTYVAVAPRTAVPRGVTAARVSRAAAAHADACTHLLPATAATVQVAVEDAARRRGGRLAVIGGGHSGHCLWPGTVAVDLRAAWPSAAATPDGTAVVAGGGATAGAITAAAAAVGRVVPLGDRPGVGPGLILLGGIGHYARRWGLAADNLLAVTYVTASGEVRRAATPAELWPFRGAGPHFGVVLSLRLRAHPLGGVATQKRHYALGRPPPGGDGGGVAAAAVAAAAAAALVSFSGAAAALPRDATADAFLYAASGRVRLSVAAFETGAAHQAVGAAARGGPPPLAAPVHAALTATPALAAHLWDEPPAVVSPAALPDAELYMTDTMDPPAPAGAPAARPRKWRSAKACVLVPPLSPALAAALAAAAAGAPPGCYVHLLHAGGAAAAVPPAATAFGCRAWEWAAVVTARWPAAGAAGTAAATAAAAAAAAGREPPAGGVPSEEGAPPLPPAAVDVDADAEAAGRRWLAATAAALAPPLGAGVYGADLGPDDTALAAAAWGGNGPALATAARAADPGGVLGVACPLLPLVPPPPPPASASAATPSLLPANREAEGTVGTGSSIPPSPTAAAAAGHPPLDPLTAAVARGRGALVLLCGRRGVGKDWLAAAARDALAALAAPTPPAVVVRSVSAGVKAAYAAASPGVDASRLDDDRAYKEAHRAGLTAYWAAAVAADPAAPRRCLDDAAAVAAAGGGRILLLTGVRDGLGEVADLRRRLPTVAVHVTAPPADRAAWGCPPDAAVDGSPAEAAADAAAAGGTWDLTFANGAAVTAAAVEGWVASALGPALVRAASRAIPDTPRPGVTYRDLVGGLLVQPWGLPLVLVVGSVAPGARVVAVDDTLGSGATAAAAAALVAAAGGVLDRLLVVAELPDAGGRAALARHGVAVASLVTWPGV</sequence>
<name>A0ACC3C6W0_PYRYE</name>
<comment type="caution">
    <text evidence="1">The sequence shown here is derived from an EMBL/GenBank/DDBJ whole genome shotgun (WGS) entry which is preliminary data.</text>
</comment>
<evidence type="ECO:0000313" key="1">
    <source>
        <dbReference type="EMBL" id="KAK1865503.1"/>
    </source>
</evidence>
<evidence type="ECO:0000313" key="2">
    <source>
        <dbReference type="Proteomes" id="UP000798662"/>
    </source>
</evidence>
<dbReference type="EMBL" id="CM020619">
    <property type="protein sequence ID" value="KAK1865503.1"/>
    <property type="molecule type" value="Genomic_DNA"/>
</dbReference>
<keyword evidence="2" id="KW-1185">Reference proteome</keyword>
<dbReference type="Proteomes" id="UP000798662">
    <property type="component" value="Chromosome 2"/>
</dbReference>
<organism evidence="1 2">
    <name type="scientific">Pyropia yezoensis</name>
    <name type="common">Susabi-nori</name>
    <name type="synonym">Porphyra yezoensis</name>
    <dbReference type="NCBI Taxonomy" id="2788"/>
    <lineage>
        <taxon>Eukaryota</taxon>
        <taxon>Rhodophyta</taxon>
        <taxon>Bangiophyceae</taxon>
        <taxon>Bangiales</taxon>
        <taxon>Bangiaceae</taxon>
        <taxon>Pyropia</taxon>
    </lineage>
</organism>
<reference evidence="1" key="1">
    <citation type="submission" date="2019-11" db="EMBL/GenBank/DDBJ databases">
        <title>Nori genome reveals adaptations in red seaweeds to the harsh intertidal environment.</title>
        <authorList>
            <person name="Wang D."/>
            <person name="Mao Y."/>
        </authorList>
    </citation>
    <scope>NUCLEOTIDE SEQUENCE</scope>
    <source>
        <tissue evidence="1">Gametophyte</tissue>
    </source>
</reference>
<proteinExistence type="predicted"/>
<accession>A0ACC3C6W0</accession>
<protein>
    <submittedName>
        <fullName evidence="1">Uncharacterized protein</fullName>
    </submittedName>
</protein>
<gene>
    <name evidence="1" type="ORF">I4F81_008034</name>
</gene>